<keyword evidence="6 9" id="KW-0812">Transmembrane</keyword>
<organism evidence="11 12">
    <name type="scientific">Nitratidesulfovibrio vulgaris (strain ATCC 29579 / DSM 644 / CCUG 34227 / NCIMB 8303 / VKM B-1760 / Hildenborough)</name>
    <name type="common">Desulfovibrio vulgaris</name>
    <dbReference type="NCBI Taxonomy" id="882"/>
    <lineage>
        <taxon>Bacteria</taxon>
        <taxon>Pseudomonadati</taxon>
        <taxon>Thermodesulfobacteriota</taxon>
        <taxon>Desulfovibrionia</taxon>
        <taxon>Desulfovibrionales</taxon>
        <taxon>Desulfovibrionaceae</taxon>
        <taxon>Nitratidesulfovibrio</taxon>
    </lineage>
</organism>
<dbReference type="SUPFAM" id="SSF161098">
    <property type="entry name" value="MetI-like"/>
    <property type="match status" value="1"/>
</dbReference>
<feature type="transmembrane region" description="Helical" evidence="9">
    <location>
        <begin position="72"/>
        <end position="95"/>
    </location>
</feature>
<dbReference type="Gene3D" id="1.10.3720.10">
    <property type="entry name" value="MetI-like"/>
    <property type="match status" value="1"/>
</dbReference>
<keyword evidence="7 9" id="KW-1133">Transmembrane helix</keyword>
<evidence type="ECO:0000259" key="10">
    <source>
        <dbReference type="PROSITE" id="PS50928"/>
    </source>
</evidence>
<feature type="domain" description="ABC transmembrane type-1" evidence="10">
    <location>
        <begin position="63"/>
        <end position="277"/>
    </location>
</feature>
<keyword evidence="5" id="KW-0592">Phosphate transport</keyword>
<keyword evidence="4" id="KW-1003">Cell membrane</keyword>
<evidence type="ECO:0000313" key="12">
    <source>
        <dbReference type="Proteomes" id="UP000002194"/>
    </source>
</evidence>
<feature type="transmembrane region" description="Helical" evidence="9">
    <location>
        <begin position="187"/>
        <end position="208"/>
    </location>
</feature>
<evidence type="ECO:0000313" key="11">
    <source>
        <dbReference type="EMBL" id="AAS97138.1"/>
    </source>
</evidence>
<dbReference type="Pfam" id="PF00528">
    <property type="entry name" value="BPD_transp_1"/>
    <property type="match status" value="1"/>
</dbReference>
<evidence type="ECO:0000256" key="4">
    <source>
        <dbReference type="ARBA" id="ARBA00022475"/>
    </source>
</evidence>
<keyword evidence="3 9" id="KW-0813">Transport</keyword>
<proteinExistence type="inferred from homology"/>
<dbReference type="InterPro" id="IPR035906">
    <property type="entry name" value="MetI-like_sf"/>
</dbReference>
<keyword evidence="8 9" id="KW-0472">Membrane</keyword>
<dbReference type="EMBL" id="AE017285">
    <property type="protein sequence ID" value="AAS97138.1"/>
    <property type="molecule type" value="Genomic_DNA"/>
</dbReference>
<evidence type="ECO:0000256" key="1">
    <source>
        <dbReference type="ARBA" id="ARBA00004651"/>
    </source>
</evidence>
<dbReference type="PaxDb" id="882-DVU_2666"/>
<dbReference type="EnsemblBacteria" id="AAS97138">
    <property type="protein sequence ID" value="AAS97138"/>
    <property type="gene ID" value="DVU_2666"/>
</dbReference>
<gene>
    <name evidence="11" type="ordered locus">DVU_2666</name>
</gene>
<dbReference type="PATRIC" id="fig|882.5.peg.2410"/>
<dbReference type="GO" id="GO:0006817">
    <property type="term" value="P:phosphate ion transport"/>
    <property type="evidence" value="ECO:0007669"/>
    <property type="project" value="UniProtKB-KW"/>
</dbReference>
<dbReference type="InterPro" id="IPR000515">
    <property type="entry name" value="MetI-like"/>
</dbReference>
<dbReference type="eggNOG" id="COG0573">
    <property type="taxonomic scope" value="Bacteria"/>
</dbReference>
<dbReference type="Proteomes" id="UP000002194">
    <property type="component" value="Chromosome"/>
</dbReference>
<dbReference type="PhylomeDB" id="Q728D7"/>
<feature type="transmembrane region" description="Helical" evidence="9">
    <location>
        <begin position="107"/>
        <end position="131"/>
    </location>
</feature>
<feature type="transmembrane region" description="Helical" evidence="9">
    <location>
        <begin position="259"/>
        <end position="281"/>
    </location>
</feature>
<evidence type="ECO:0000256" key="7">
    <source>
        <dbReference type="ARBA" id="ARBA00022989"/>
    </source>
</evidence>
<evidence type="ECO:0000256" key="5">
    <source>
        <dbReference type="ARBA" id="ARBA00022592"/>
    </source>
</evidence>
<evidence type="ECO:0000256" key="3">
    <source>
        <dbReference type="ARBA" id="ARBA00022448"/>
    </source>
</evidence>
<keyword evidence="12" id="KW-1185">Reference proteome</keyword>
<comment type="similarity">
    <text evidence="2">Belongs to the binding-protein-dependent transport system permease family. CysTW subfamily.</text>
</comment>
<dbReference type="HOGENOM" id="CLU_033621_1_0_7"/>
<dbReference type="PROSITE" id="PS50928">
    <property type="entry name" value="ABC_TM1"/>
    <property type="match status" value="1"/>
</dbReference>
<comment type="subcellular location">
    <subcellularLocation>
        <location evidence="1 9">Cell membrane</location>
        <topology evidence="1 9">Multi-pass membrane protein</topology>
    </subcellularLocation>
</comment>
<dbReference type="GO" id="GO:0055085">
    <property type="term" value="P:transmembrane transport"/>
    <property type="evidence" value="ECO:0007669"/>
    <property type="project" value="InterPro"/>
</dbReference>
<sequence length="291" mass="30131">MMLRRWKGGVVTTVCALCAASVALALVAIFAFLCLFALPVFMDGQGFAVIAGDWKPATGSYGVLPMLQASMGVAGIALVIGFPLSLGICCGMNGLAPSGVGQMFRGLVRCLTAVPTVVYGFAALFLLVPLVREAAGRGTGLCWLTASLVLALLVVPTMVLVMEAGMGPTVERVRLTGAAMGLNRGQVMVHMVLPLCWRHMAGAAALGFGRAMGDTLLPLMLAGNAVQSPGSPLESVRTLTAHIALVLATDSRSGTYGSLFVAGCLLLLLNLAVQLVLRVLARSGAQFRGRT</sequence>
<protein>
    <submittedName>
        <fullName evidence="11">Phosphate ABC transporter, permease protein, putative</fullName>
    </submittedName>
</protein>
<evidence type="ECO:0000256" key="9">
    <source>
        <dbReference type="RuleBase" id="RU363032"/>
    </source>
</evidence>
<dbReference type="PANTHER" id="PTHR30425:SF1">
    <property type="entry name" value="PHOSPHATE TRANSPORT SYSTEM PERMEASE PROTEIN PSTC"/>
    <property type="match status" value="1"/>
</dbReference>
<evidence type="ECO:0000256" key="6">
    <source>
        <dbReference type="ARBA" id="ARBA00022692"/>
    </source>
</evidence>
<dbReference type="STRING" id="882.DVU_2666"/>
<dbReference type="AlphaFoldDB" id="Q728D7"/>
<dbReference type="InterPro" id="IPR051124">
    <property type="entry name" value="Phosphate_Transport_Permease"/>
</dbReference>
<name>Q728D7_NITV2</name>
<dbReference type="CDD" id="cd06261">
    <property type="entry name" value="TM_PBP2"/>
    <property type="match status" value="1"/>
</dbReference>
<accession>Q728D7</accession>
<dbReference type="PANTHER" id="PTHR30425">
    <property type="entry name" value="PHOSPHATE TRANSPORT SYSTEM PERMEASE PROTEIN PST"/>
    <property type="match status" value="1"/>
</dbReference>
<dbReference type="OrthoDB" id="9785113at2"/>
<evidence type="ECO:0000256" key="2">
    <source>
        <dbReference type="ARBA" id="ARBA00007069"/>
    </source>
</evidence>
<feature type="transmembrane region" description="Helical" evidence="9">
    <location>
        <begin position="143"/>
        <end position="166"/>
    </location>
</feature>
<evidence type="ECO:0000256" key="8">
    <source>
        <dbReference type="ARBA" id="ARBA00023136"/>
    </source>
</evidence>
<dbReference type="GO" id="GO:0005886">
    <property type="term" value="C:plasma membrane"/>
    <property type="evidence" value="ECO:0007669"/>
    <property type="project" value="UniProtKB-SubCell"/>
</dbReference>
<dbReference type="KEGG" id="dvu:DVU_2666"/>
<reference evidence="11 12" key="1">
    <citation type="journal article" date="2004" name="Nat. Biotechnol.">
        <title>The genome sequence of the anaerobic, sulfate-reducing bacterium Desulfovibrio vulgaris Hildenborough.</title>
        <authorList>
            <person name="Heidelberg J.F."/>
            <person name="Seshadri R."/>
            <person name="Haveman S.A."/>
            <person name="Hemme C.L."/>
            <person name="Paulsen I.T."/>
            <person name="Kolonay J.F."/>
            <person name="Eisen J.A."/>
            <person name="Ward N."/>
            <person name="Methe B."/>
            <person name="Brinkac L.M."/>
            <person name="Daugherty S.C."/>
            <person name="Deboy R.T."/>
            <person name="Dodson R.J."/>
            <person name="Durkin A.S."/>
            <person name="Madupu R."/>
            <person name="Nelson W.C."/>
            <person name="Sullivan S.A."/>
            <person name="Fouts D."/>
            <person name="Haft D.H."/>
            <person name="Selengut J."/>
            <person name="Peterson J.D."/>
            <person name="Davidsen T.M."/>
            <person name="Zafar N."/>
            <person name="Zhou L."/>
            <person name="Radune D."/>
            <person name="Dimitrov G."/>
            <person name="Hance M."/>
            <person name="Tran K."/>
            <person name="Khouri H."/>
            <person name="Gill J."/>
            <person name="Utterback T.R."/>
            <person name="Feldblyum T.V."/>
            <person name="Wall J.D."/>
            <person name="Voordouw G."/>
            <person name="Fraser C.M."/>
        </authorList>
    </citation>
    <scope>NUCLEOTIDE SEQUENCE [LARGE SCALE GENOMIC DNA]</scope>
    <source>
        <strain evidence="12">ATCC 29579 / DSM 644 / NCIMB 8303 / VKM B-1760 / Hildenborough</strain>
    </source>
</reference>